<evidence type="ECO:0000256" key="6">
    <source>
        <dbReference type="ARBA" id="ARBA00022679"/>
    </source>
</evidence>
<dbReference type="SUPFAM" id="SSF52540">
    <property type="entry name" value="P-loop containing nucleoside triphosphate hydrolases"/>
    <property type="match status" value="1"/>
</dbReference>
<evidence type="ECO:0000313" key="13">
    <source>
        <dbReference type="EMBL" id="KEI67438.1"/>
    </source>
</evidence>
<evidence type="ECO:0000256" key="9">
    <source>
        <dbReference type="ARBA" id="ARBA00022840"/>
    </source>
</evidence>
<dbReference type="InterPro" id="IPR027417">
    <property type="entry name" value="P-loop_NTPase"/>
</dbReference>
<dbReference type="GO" id="GO:0070814">
    <property type="term" value="P:hydrogen sulfide biosynthetic process"/>
    <property type="evidence" value="ECO:0007669"/>
    <property type="project" value="UniProtKB-UniRule"/>
</dbReference>
<dbReference type="GO" id="GO:0010134">
    <property type="term" value="P:sulfate assimilation via adenylyl sulfate reduction"/>
    <property type="evidence" value="ECO:0007669"/>
    <property type="project" value="TreeGrafter"/>
</dbReference>
<evidence type="ECO:0000256" key="7">
    <source>
        <dbReference type="ARBA" id="ARBA00022741"/>
    </source>
</evidence>
<evidence type="ECO:0000256" key="4">
    <source>
        <dbReference type="ARBA" id="ARBA00012121"/>
    </source>
</evidence>
<evidence type="ECO:0000256" key="3">
    <source>
        <dbReference type="ARBA" id="ARBA00004806"/>
    </source>
</evidence>
<dbReference type="CDD" id="cd02027">
    <property type="entry name" value="APSK"/>
    <property type="match status" value="1"/>
</dbReference>
<evidence type="ECO:0000259" key="12">
    <source>
        <dbReference type="Pfam" id="PF01583"/>
    </source>
</evidence>
<dbReference type="PANTHER" id="PTHR42700">
    <property type="entry name" value="SULFATE ADENYLYLTRANSFERASE"/>
    <property type="match status" value="1"/>
</dbReference>
<dbReference type="PANTHER" id="PTHR42700:SF1">
    <property type="entry name" value="SULFATE ADENYLYLTRANSFERASE"/>
    <property type="match status" value="1"/>
</dbReference>
<comment type="pathway">
    <text evidence="3 10 11">Sulfur metabolism; hydrogen sulfide biosynthesis; sulfite from sulfate: step 2/3.</text>
</comment>
<evidence type="ECO:0000256" key="5">
    <source>
        <dbReference type="ARBA" id="ARBA00022553"/>
    </source>
</evidence>
<dbReference type="GO" id="GO:0005737">
    <property type="term" value="C:cytoplasm"/>
    <property type="evidence" value="ECO:0007669"/>
    <property type="project" value="TreeGrafter"/>
</dbReference>
<evidence type="ECO:0000256" key="1">
    <source>
        <dbReference type="ARBA" id="ARBA00001823"/>
    </source>
</evidence>
<keyword evidence="8 10" id="KW-0418">Kinase</keyword>
<proteinExistence type="inferred from homology"/>
<sequence length="178" mass="19599">MQHRGVTVWFTGLSGAGKTTISQAVAQIFQEKGCKLEILDGDIVRENLTKGLGFSKPDRDENIRRIGFVANLLTRNGVIVLVSAISPYREIREEVRGKIGDFVEVYVNAPLTVCEGRDVKGLYKRARAGELKGFTGIDDPYEAPTNPDVECNTDHEDLSESVAKVLKKLADLGYISND</sequence>
<feature type="domain" description="APS kinase" evidence="12">
    <location>
        <begin position="4"/>
        <end position="151"/>
    </location>
</feature>
<evidence type="ECO:0000256" key="2">
    <source>
        <dbReference type="ARBA" id="ARBA00002632"/>
    </source>
</evidence>
<dbReference type="InterPro" id="IPR059117">
    <property type="entry name" value="APS_kinase_dom"/>
</dbReference>
<dbReference type="GO" id="GO:0004781">
    <property type="term" value="F:sulfate adenylyltransferase (ATP) activity"/>
    <property type="evidence" value="ECO:0007669"/>
    <property type="project" value="TreeGrafter"/>
</dbReference>
<dbReference type="PATRIC" id="fig|388467.6.peg.2487"/>
<dbReference type="Proteomes" id="UP000027395">
    <property type="component" value="Chromosome"/>
</dbReference>
<comment type="function">
    <text evidence="2 10 11">Catalyzes the synthesis of activated sulfate.</text>
</comment>
<feature type="active site" description="Phosphoserine intermediate" evidence="10">
    <location>
        <position position="86"/>
    </location>
</feature>
<evidence type="ECO:0000256" key="11">
    <source>
        <dbReference type="RuleBase" id="RU004347"/>
    </source>
</evidence>
<reference evidence="13 14" key="1">
    <citation type="journal article" date="2014" name="Appl. Environ. Microbiol.">
        <title>Elucidation of insertion elements encoded on plasmids and in vitro construction of shuttle vectors from the toxic cyanobacterium Planktothrix.</title>
        <authorList>
            <person name="Christiansen G."/>
            <person name="Goesmann A."/>
            <person name="Kurmayer R."/>
        </authorList>
    </citation>
    <scope>NUCLEOTIDE SEQUENCE [LARGE SCALE GENOMIC DNA]</scope>
    <source>
        <strain evidence="13 14">NIVA-CYA 126/8</strain>
    </source>
</reference>
<accession>A0A073CIA9</accession>
<comment type="catalytic activity">
    <reaction evidence="1 10 11">
        <text>adenosine 5'-phosphosulfate + ATP = 3'-phosphoadenylyl sulfate + ADP + H(+)</text>
        <dbReference type="Rhea" id="RHEA:24152"/>
        <dbReference type="ChEBI" id="CHEBI:15378"/>
        <dbReference type="ChEBI" id="CHEBI:30616"/>
        <dbReference type="ChEBI" id="CHEBI:58243"/>
        <dbReference type="ChEBI" id="CHEBI:58339"/>
        <dbReference type="ChEBI" id="CHEBI:456216"/>
        <dbReference type="EC" id="2.7.1.25"/>
    </reaction>
</comment>
<dbReference type="GO" id="GO:0004020">
    <property type="term" value="F:adenylylsulfate kinase activity"/>
    <property type="evidence" value="ECO:0007669"/>
    <property type="project" value="UniProtKB-UniRule"/>
</dbReference>
<dbReference type="GeneID" id="77288993"/>
<gene>
    <name evidence="10 13" type="primary">cysC</name>
    <name evidence="13" type="ORF">A19Y_2543</name>
</gene>
<dbReference type="HOGENOM" id="CLU_046932_2_1_3"/>
<dbReference type="EC" id="2.7.1.25" evidence="4 10"/>
<dbReference type="HAMAP" id="MF_00065">
    <property type="entry name" value="Adenylyl_sulf_kinase"/>
    <property type="match status" value="1"/>
</dbReference>
<dbReference type="AlphaFoldDB" id="A0A073CIA9"/>
<dbReference type="EMBL" id="CM002803">
    <property type="protein sequence ID" value="KEI67438.1"/>
    <property type="molecule type" value="Genomic_DNA"/>
</dbReference>
<comment type="similarity">
    <text evidence="10 11">Belongs to the APS kinase family.</text>
</comment>
<keyword evidence="7 10" id="KW-0547">Nucleotide-binding</keyword>
<dbReference type="GO" id="GO:0019379">
    <property type="term" value="P:sulfate assimilation, phosphoadenylyl sulfate reduction by phosphoadenylyl-sulfate reductase (thioredoxin)"/>
    <property type="evidence" value="ECO:0007669"/>
    <property type="project" value="TreeGrafter"/>
</dbReference>
<evidence type="ECO:0000256" key="10">
    <source>
        <dbReference type="HAMAP-Rule" id="MF_00065"/>
    </source>
</evidence>
<dbReference type="Gene3D" id="3.40.50.300">
    <property type="entry name" value="P-loop containing nucleotide triphosphate hydrolases"/>
    <property type="match status" value="1"/>
</dbReference>
<dbReference type="RefSeq" id="WP_026795344.1">
    <property type="nucleotide sequence ID" value="NZ_CM002803.1"/>
</dbReference>
<dbReference type="NCBIfam" id="NF003013">
    <property type="entry name" value="PRK03846.1"/>
    <property type="match status" value="1"/>
</dbReference>
<dbReference type="InterPro" id="IPR002891">
    <property type="entry name" value="APS"/>
</dbReference>
<keyword evidence="14" id="KW-1185">Reference proteome</keyword>
<name>A0A073CIA9_PLAA1</name>
<dbReference type="InterPro" id="IPR050512">
    <property type="entry name" value="Sulf_AdTrans/APS_kinase"/>
</dbReference>
<evidence type="ECO:0000256" key="8">
    <source>
        <dbReference type="ARBA" id="ARBA00022777"/>
    </source>
</evidence>
<keyword evidence="6 10" id="KW-0808">Transferase</keyword>
<dbReference type="eggNOG" id="COG0529">
    <property type="taxonomic scope" value="Bacteria"/>
</dbReference>
<dbReference type="Pfam" id="PF01583">
    <property type="entry name" value="APS_kinase"/>
    <property type="match status" value="1"/>
</dbReference>
<dbReference type="STRING" id="388467.A19Y_2543"/>
<dbReference type="UniPathway" id="UPA00140">
    <property type="reaction ID" value="UER00205"/>
</dbReference>
<keyword evidence="9 10" id="KW-0067">ATP-binding</keyword>
<organism evidence="13 14">
    <name type="scientific">Planktothrix agardhii (strain NIVA-CYA 126/8)</name>
    <dbReference type="NCBI Taxonomy" id="388467"/>
    <lineage>
        <taxon>Bacteria</taxon>
        <taxon>Bacillati</taxon>
        <taxon>Cyanobacteriota</taxon>
        <taxon>Cyanophyceae</taxon>
        <taxon>Oscillatoriophycideae</taxon>
        <taxon>Oscillatoriales</taxon>
        <taxon>Microcoleaceae</taxon>
        <taxon>Planktothrix</taxon>
    </lineage>
</organism>
<feature type="binding site" evidence="10">
    <location>
        <begin position="12"/>
        <end position="19"/>
    </location>
    <ligand>
        <name>ATP</name>
        <dbReference type="ChEBI" id="CHEBI:30616"/>
    </ligand>
</feature>
<dbReference type="NCBIfam" id="NF002059">
    <property type="entry name" value="PRK00889.1"/>
    <property type="match status" value="1"/>
</dbReference>
<evidence type="ECO:0000313" key="14">
    <source>
        <dbReference type="Proteomes" id="UP000027395"/>
    </source>
</evidence>
<dbReference type="GO" id="GO:0005524">
    <property type="term" value="F:ATP binding"/>
    <property type="evidence" value="ECO:0007669"/>
    <property type="project" value="UniProtKB-UniRule"/>
</dbReference>
<keyword evidence="5 10" id="KW-0597">Phosphoprotein</keyword>
<dbReference type="NCBIfam" id="TIGR00455">
    <property type="entry name" value="apsK"/>
    <property type="match status" value="1"/>
</dbReference>
<dbReference type="FunFam" id="3.40.50.300:FF:000802">
    <property type="entry name" value="Sulfate adenylyltransferase"/>
    <property type="match status" value="1"/>
</dbReference>
<protein>
    <recommendedName>
        <fullName evidence="4 10">Adenylyl-sulfate kinase</fullName>
        <ecNumber evidence="4 10">2.7.1.25</ecNumber>
    </recommendedName>
    <alternativeName>
        <fullName evidence="10">APS kinase</fullName>
    </alternativeName>
    <alternativeName>
        <fullName evidence="10">ATP adenosine-5'-phosphosulfate 3'-phosphotransferase</fullName>
    </alternativeName>
    <alternativeName>
        <fullName evidence="10">Adenosine-5'-phosphosulfate kinase</fullName>
    </alternativeName>
</protein>